<evidence type="ECO:0000256" key="7">
    <source>
        <dbReference type="SAM" id="Coils"/>
    </source>
</evidence>
<dbReference type="GeneTree" id="ENSGT00390000009349"/>
<evidence type="ECO:0000256" key="6">
    <source>
        <dbReference type="ARBA" id="ARBA00059338"/>
    </source>
</evidence>
<keyword evidence="7" id="KW-0175">Coiled coil</keyword>
<evidence type="ECO:0000256" key="3">
    <source>
        <dbReference type="ARBA" id="ARBA00022763"/>
    </source>
</evidence>
<name>A0A8C5SHH7_LATLA</name>
<evidence type="ECO:0000256" key="2">
    <source>
        <dbReference type="ARBA" id="ARBA00019825"/>
    </source>
</evidence>
<dbReference type="PANTHER" id="PTHR28529:SF2">
    <property type="entry name" value="DNA REPAIR PROTEIN SWI5 HOMOLOG"/>
    <property type="match status" value="1"/>
</dbReference>
<keyword evidence="10" id="KW-1185">Reference proteome</keyword>
<feature type="coiled-coil region" evidence="7">
    <location>
        <begin position="179"/>
        <end position="206"/>
    </location>
</feature>
<sequence>MHVLKEHGRIFDSCWVESPTCFAKYKGMCWEKPKKDRICVKRLDSHLSNRGDLSLQGISQQSPVSGLQPSKQDAYELCMTVSCKNPFILSVPNDCMNCQMQKEKEVVPDCSSTTSLENSLAKQEHESPLNQGGKHNLGLRGKISPKPLIWRTPQTVRRSCNASFKSPVLPPRSCPPADKDILQHEIEELKRKELAVDREIAQIKTEGYSLEELENHITLLHEYNEIKDTGQMLLGRLAAIRGVTTKDLYPEFDLDLND</sequence>
<proteinExistence type="inferred from homology"/>
<dbReference type="InterPro" id="IPR010760">
    <property type="entry name" value="DNA-repair_Swi5"/>
</dbReference>
<evidence type="ECO:0000256" key="4">
    <source>
        <dbReference type="ARBA" id="ARBA00023204"/>
    </source>
</evidence>
<reference evidence="9" key="1">
    <citation type="submission" date="2025-08" db="UniProtKB">
        <authorList>
            <consortium name="Ensembl"/>
        </authorList>
    </citation>
    <scope>IDENTIFICATION</scope>
</reference>
<keyword evidence="4" id="KW-0234">DNA repair</keyword>
<dbReference type="FunFam" id="1.20.5.170:FF:000056">
    <property type="entry name" value="DNA repair protein SWI5 homolog"/>
    <property type="match status" value="1"/>
</dbReference>
<keyword evidence="3" id="KW-0227">DNA damage</keyword>
<evidence type="ECO:0000313" key="10">
    <source>
        <dbReference type="Proteomes" id="UP000694406"/>
    </source>
</evidence>
<reference evidence="9" key="2">
    <citation type="submission" date="2025-09" db="UniProtKB">
        <authorList>
            <consortium name="Ensembl"/>
        </authorList>
    </citation>
    <scope>IDENTIFICATION</scope>
</reference>
<dbReference type="Ensembl" id="ENSLLTT00000016574.1">
    <property type="protein sequence ID" value="ENSLLTP00000015961.1"/>
    <property type="gene ID" value="ENSLLTG00000012208.1"/>
</dbReference>
<feature type="region of interest" description="Disordered" evidence="8">
    <location>
        <begin position="115"/>
        <end position="138"/>
    </location>
</feature>
<comment type="function">
    <text evidence="6">Component of the SWI5-SFR1 complex, a complex required for double-strand break repair via homologous recombination.</text>
</comment>
<evidence type="ECO:0000256" key="5">
    <source>
        <dbReference type="ARBA" id="ARBA00030081"/>
    </source>
</evidence>
<dbReference type="Pfam" id="PF07061">
    <property type="entry name" value="Swi5"/>
    <property type="match status" value="1"/>
</dbReference>
<dbReference type="GO" id="GO:0000724">
    <property type="term" value="P:double-strand break repair via homologous recombination"/>
    <property type="evidence" value="ECO:0007669"/>
    <property type="project" value="UniProtKB-ARBA"/>
</dbReference>
<evidence type="ECO:0000256" key="8">
    <source>
        <dbReference type="SAM" id="MobiDB-lite"/>
    </source>
</evidence>
<evidence type="ECO:0000256" key="1">
    <source>
        <dbReference type="ARBA" id="ARBA00008060"/>
    </source>
</evidence>
<dbReference type="Proteomes" id="UP000694406">
    <property type="component" value="Unplaced"/>
</dbReference>
<dbReference type="AlphaFoldDB" id="A0A8C5SHH7"/>
<dbReference type="GO" id="GO:0034974">
    <property type="term" value="C:Swi5-Swi2 complex"/>
    <property type="evidence" value="ECO:0007669"/>
    <property type="project" value="TreeGrafter"/>
</dbReference>
<accession>A0A8C5SHH7</accession>
<protein>
    <recommendedName>
        <fullName evidence="2">DNA repair protein SWI5 homolog</fullName>
    </recommendedName>
    <alternativeName>
        <fullName evidence="5">Protein SAE3 homolog</fullName>
    </alternativeName>
</protein>
<comment type="similarity">
    <text evidence="1">Belongs to the SWI5/SAE3 family.</text>
</comment>
<dbReference type="GO" id="GO:0032798">
    <property type="term" value="C:Swi5-Sfr1 complex"/>
    <property type="evidence" value="ECO:0007669"/>
    <property type="project" value="UniProtKB-ARBA"/>
</dbReference>
<evidence type="ECO:0000313" key="9">
    <source>
        <dbReference type="Ensembl" id="ENSLLTP00000015961.1"/>
    </source>
</evidence>
<organism evidence="9 10">
    <name type="scientific">Laticauda laticaudata</name>
    <name type="common">Blue-ringed sea krait</name>
    <name type="synonym">Blue-lipped sea krait</name>
    <dbReference type="NCBI Taxonomy" id="8630"/>
    <lineage>
        <taxon>Eukaryota</taxon>
        <taxon>Metazoa</taxon>
        <taxon>Chordata</taxon>
        <taxon>Craniata</taxon>
        <taxon>Vertebrata</taxon>
        <taxon>Euteleostomi</taxon>
        <taxon>Lepidosauria</taxon>
        <taxon>Squamata</taxon>
        <taxon>Bifurcata</taxon>
        <taxon>Unidentata</taxon>
        <taxon>Episquamata</taxon>
        <taxon>Toxicofera</taxon>
        <taxon>Serpentes</taxon>
        <taxon>Colubroidea</taxon>
        <taxon>Elapidae</taxon>
        <taxon>Laticaudinae</taxon>
        <taxon>Laticauda</taxon>
    </lineage>
</organism>
<dbReference type="Gene3D" id="1.20.5.170">
    <property type="match status" value="1"/>
</dbReference>
<dbReference type="PANTHER" id="PTHR28529">
    <property type="entry name" value="DNA REPAIR PROTEIN SWI5 HOMOLOG"/>
    <property type="match status" value="1"/>
</dbReference>